<reference evidence="7 8" key="1">
    <citation type="submission" date="2019-01" db="EMBL/GenBank/DDBJ databases">
        <authorList>
            <person name="Sayadi A."/>
        </authorList>
    </citation>
    <scope>NUCLEOTIDE SEQUENCE [LARGE SCALE GENOMIC DNA]</scope>
</reference>
<feature type="compositionally biased region" description="Polar residues" evidence="4">
    <location>
        <begin position="48"/>
        <end position="61"/>
    </location>
</feature>
<comment type="caution">
    <text evidence="3">Lacks conserved residue(s) required for the propagation of feature annotation.</text>
</comment>
<keyword evidence="3" id="KW-0245">EGF-like domain</keyword>
<dbReference type="PROSITE" id="PS50026">
    <property type="entry name" value="EGF_3"/>
    <property type="match status" value="2"/>
</dbReference>
<dbReference type="SUPFAM" id="SSF57196">
    <property type="entry name" value="EGF/Laminin"/>
    <property type="match status" value="2"/>
</dbReference>
<proteinExistence type="predicted"/>
<feature type="region of interest" description="Disordered" evidence="4">
    <location>
        <begin position="41"/>
        <end position="61"/>
    </location>
</feature>
<dbReference type="EMBL" id="CAACVG010009628">
    <property type="protein sequence ID" value="VEN53729.1"/>
    <property type="molecule type" value="Genomic_DNA"/>
</dbReference>
<dbReference type="OrthoDB" id="6262482at2759"/>
<dbReference type="AlphaFoldDB" id="A0A653D2F4"/>
<evidence type="ECO:0000256" key="2">
    <source>
        <dbReference type="ARBA" id="ARBA00023157"/>
    </source>
</evidence>
<evidence type="ECO:0000313" key="8">
    <source>
        <dbReference type="Proteomes" id="UP000410492"/>
    </source>
</evidence>
<evidence type="ECO:0000256" key="5">
    <source>
        <dbReference type="SAM" id="SignalP"/>
    </source>
</evidence>
<dbReference type="InterPro" id="IPR000742">
    <property type="entry name" value="EGF"/>
</dbReference>
<dbReference type="InterPro" id="IPR050969">
    <property type="entry name" value="Dev_Signal_Modulators"/>
</dbReference>
<evidence type="ECO:0000256" key="1">
    <source>
        <dbReference type="ARBA" id="ARBA00022729"/>
    </source>
</evidence>
<feature type="domain" description="EGF-like" evidence="6">
    <location>
        <begin position="249"/>
        <end position="280"/>
    </location>
</feature>
<dbReference type="GO" id="GO:0005102">
    <property type="term" value="F:signaling receptor binding"/>
    <property type="evidence" value="ECO:0007669"/>
    <property type="project" value="TreeGrafter"/>
</dbReference>
<dbReference type="GO" id="GO:0005576">
    <property type="term" value="C:extracellular region"/>
    <property type="evidence" value="ECO:0007669"/>
    <property type="project" value="TreeGrafter"/>
</dbReference>
<dbReference type="PANTHER" id="PTHR14949">
    <property type="entry name" value="EGF-LIKE-DOMAIN, MULTIPLE 7, 8"/>
    <property type="match status" value="1"/>
</dbReference>
<dbReference type="Proteomes" id="UP000410492">
    <property type="component" value="Unassembled WGS sequence"/>
</dbReference>
<accession>A0A653D2F4</accession>
<dbReference type="PANTHER" id="PTHR14949:SF56">
    <property type="entry name" value="EGF-LIKE-DOMAIN, MULTIPLE 7"/>
    <property type="match status" value="1"/>
</dbReference>
<evidence type="ECO:0000256" key="3">
    <source>
        <dbReference type="PROSITE-ProRule" id="PRU00076"/>
    </source>
</evidence>
<feature type="disulfide bond" evidence="3">
    <location>
        <begin position="156"/>
        <end position="166"/>
    </location>
</feature>
<feature type="non-terminal residue" evidence="7">
    <location>
        <position position="282"/>
    </location>
</feature>
<dbReference type="PROSITE" id="PS00022">
    <property type="entry name" value="EGF_1"/>
    <property type="match status" value="2"/>
</dbReference>
<name>A0A653D2F4_CALMS</name>
<feature type="signal peptide" evidence="5">
    <location>
        <begin position="1"/>
        <end position="23"/>
    </location>
</feature>
<feature type="chain" id="PRO_5024975796" description="EGF-like domain-containing protein" evidence="5">
    <location>
        <begin position="24"/>
        <end position="282"/>
    </location>
</feature>
<protein>
    <recommendedName>
        <fullName evidence="6">EGF-like domain-containing protein</fullName>
    </recommendedName>
</protein>
<organism evidence="7 8">
    <name type="scientific">Callosobruchus maculatus</name>
    <name type="common">Southern cowpea weevil</name>
    <name type="synonym">Pulse bruchid</name>
    <dbReference type="NCBI Taxonomy" id="64391"/>
    <lineage>
        <taxon>Eukaryota</taxon>
        <taxon>Metazoa</taxon>
        <taxon>Ecdysozoa</taxon>
        <taxon>Arthropoda</taxon>
        <taxon>Hexapoda</taxon>
        <taxon>Insecta</taxon>
        <taxon>Pterygota</taxon>
        <taxon>Neoptera</taxon>
        <taxon>Endopterygota</taxon>
        <taxon>Coleoptera</taxon>
        <taxon>Polyphaga</taxon>
        <taxon>Cucujiformia</taxon>
        <taxon>Chrysomeloidea</taxon>
        <taxon>Chrysomelidae</taxon>
        <taxon>Bruchinae</taxon>
        <taxon>Bruchini</taxon>
        <taxon>Callosobruchus</taxon>
    </lineage>
</organism>
<evidence type="ECO:0000256" key="4">
    <source>
        <dbReference type="SAM" id="MobiDB-lite"/>
    </source>
</evidence>
<evidence type="ECO:0000313" key="7">
    <source>
        <dbReference type="EMBL" id="VEN53729.1"/>
    </source>
</evidence>
<dbReference type="GO" id="GO:0009986">
    <property type="term" value="C:cell surface"/>
    <property type="evidence" value="ECO:0007669"/>
    <property type="project" value="TreeGrafter"/>
</dbReference>
<keyword evidence="8" id="KW-1185">Reference proteome</keyword>
<dbReference type="Gene3D" id="2.10.25.10">
    <property type="entry name" value="Laminin"/>
    <property type="match status" value="2"/>
</dbReference>
<feature type="disulfide bond" evidence="3">
    <location>
        <begin position="252"/>
        <end position="262"/>
    </location>
</feature>
<gene>
    <name evidence="7" type="ORF">CALMAC_LOCUS13436</name>
</gene>
<dbReference type="SMART" id="SM00181">
    <property type="entry name" value="EGF"/>
    <property type="match status" value="2"/>
</dbReference>
<keyword evidence="1 5" id="KW-0732">Signal</keyword>
<evidence type="ECO:0000259" key="6">
    <source>
        <dbReference type="PROSITE" id="PS50026"/>
    </source>
</evidence>
<feature type="disulfide bond" evidence="3">
    <location>
        <begin position="174"/>
        <end position="183"/>
    </location>
</feature>
<feature type="disulfide bond" evidence="3">
    <location>
        <begin position="270"/>
        <end position="279"/>
    </location>
</feature>
<keyword evidence="2 3" id="KW-1015">Disulfide bond</keyword>
<feature type="domain" description="EGF-like" evidence="6">
    <location>
        <begin position="153"/>
        <end position="184"/>
    </location>
</feature>
<sequence length="282" mass="31029">MGWISFLTPLVAIAVLLLEQAGGFQIPTYLKNRYHMTDAATRPPYQNGPYQNGPYQSQPSSFKTDYQYKTKTKTSYSSAKNPFHGGSRVYSGGCTSQPPIPPNSKMMCSSYSGCKVTCQSNYQFATGDTQLMYTCVNGNWLIEGGFVDVVACQPICLPPCQNSGICVAPNQCSCHENFSGPQCQFESKPCLNLPPMPLNSKRVCKSQQCTVECVTGHKFPDGSDIAQMVCNNGMWVPTKDKWVAIPDCQPTCDPPCQNGGNCLSYNVCQCPIDYRGPQCQYR</sequence>